<proteinExistence type="predicted"/>
<sequence length="189" mass="20524">MNGFNRLIMLILALLLIAAPVFLLLIGLGVFSADQINSYTNYRGGLDALGRISVSDFTDLTVKLIVGLVVALLTLLAGYLLLRELTFGRRLSRRALLEDEPGRETAITATAVRHLAEGAARESGAASPTCRLASDKNRYEVGCDIRVPASQNFTEISTNSRDNIRRVLEEQQVPLKNVEVTVQGTAPQG</sequence>
<dbReference type="AlphaFoldDB" id="A0A6J4Q1U5"/>
<dbReference type="EMBL" id="CADCVD010000025">
    <property type="protein sequence ID" value="CAA9430651.1"/>
    <property type="molecule type" value="Genomic_DNA"/>
</dbReference>
<gene>
    <name evidence="2" type="ORF">AVDCRST_MAG37-575</name>
</gene>
<keyword evidence="1" id="KW-1133">Transmembrane helix</keyword>
<keyword evidence="1" id="KW-0812">Transmembrane</keyword>
<accession>A0A6J4Q1U5</accession>
<protein>
    <recommendedName>
        <fullName evidence="3">Alkaline shock response membrane anchor protein AmaP</fullName>
    </recommendedName>
</protein>
<evidence type="ECO:0008006" key="3">
    <source>
        <dbReference type="Google" id="ProtNLM"/>
    </source>
</evidence>
<reference evidence="2" key="1">
    <citation type="submission" date="2020-02" db="EMBL/GenBank/DDBJ databases">
        <authorList>
            <person name="Meier V. D."/>
        </authorList>
    </citation>
    <scope>NUCLEOTIDE SEQUENCE</scope>
    <source>
        <strain evidence="2">AVDCRST_MAG37</strain>
    </source>
</reference>
<name>A0A6J4Q1U5_9ACTN</name>
<keyword evidence="1" id="KW-0472">Membrane</keyword>
<evidence type="ECO:0000313" key="2">
    <source>
        <dbReference type="EMBL" id="CAA9430651.1"/>
    </source>
</evidence>
<organism evidence="2">
    <name type="scientific">uncultured Rubrobacteraceae bacterium</name>
    <dbReference type="NCBI Taxonomy" id="349277"/>
    <lineage>
        <taxon>Bacteria</taxon>
        <taxon>Bacillati</taxon>
        <taxon>Actinomycetota</taxon>
        <taxon>Rubrobacteria</taxon>
        <taxon>Rubrobacterales</taxon>
        <taxon>Rubrobacteraceae</taxon>
        <taxon>environmental samples</taxon>
    </lineage>
</organism>
<feature type="transmembrane region" description="Helical" evidence="1">
    <location>
        <begin position="64"/>
        <end position="82"/>
    </location>
</feature>
<evidence type="ECO:0000256" key="1">
    <source>
        <dbReference type="SAM" id="Phobius"/>
    </source>
</evidence>